<organism evidence="5 6">
    <name type="scientific">Candidatus Neomicrothrix parvicella RN1</name>
    <dbReference type="NCBI Taxonomy" id="1229780"/>
    <lineage>
        <taxon>Bacteria</taxon>
        <taxon>Bacillati</taxon>
        <taxon>Actinomycetota</taxon>
        <taxon>Acidimicrobiia</taxon>
        <taxon>Acidimicrobiales</taxon>
        <taxon>Microthrixaceae</taxon>
        <taxon>Candidatus Neomicrothrix</taxon>
    </lineage>
</organism>
<dbReference type="InterPro" id="IPR002347">
    <property type="entry name" value="SDR_fam"/>
</dbReference>
<dbReference type="InterPro" id="IPR057326">
    <property type="entry name" value="KR_dom"/>
</dbReference>
<dbReference type="Proteomes" id="UP000018291">
    <property type="component" value="Unassembled WGS sequence"/>
</dbReference>
<evidence type="ECO:0000313" key="6">
    <source>
        <dbReference type="Proteomes" id="UP000018291"/>
    </source>
</evidence>
<proteinExistence type="inferred from homology"/>
<dbReference type="Pfam" id="PF00106">
    <property type="entry name" value="adh_short"/>
    <property type="match status" value="1"/>
</dbReference>
<feature type="domain" description="Ketoreductase" evidence="4">
    <location>
        <begin position="17"/>
        <end position="191"/>
    </location>
</feature>
<evidence type="ECO:0000256" key="2">
    <source>
        <dbReference type="ARBA" id="ARBA00023002"/>
    </source>
</evidence>
<dbReference type="GO" id="GO:0016491">
    <property type="term" value="F:oxidoreductase activity"/>
    <property type="evidence" value="ECO:0007669"/>
    <property type="project" value="UniProtKB-KW"/>
</dbReference>
<dbReference type="OrthoDB" id="4220752at2"/>
<protein>
    <submittedName>
        <fullName evidence="5">Putative Short-chain dehydrogenase/reductase SDR</fullName>
    </submittedName>
</protein>
<dbReference type="EMBL" id="CANL01000001">
    <property type="protein sequence ID" value="CCM61907.1"/>
    <property type="molecule type" value="Genomic_DNA"/>
</dbReference>
<sequence>MNDAVGQNGGMENLDGRVAVVTGAGSGIGRAISLALAERGCAMALVDVNQAGLDETGALINTYATTHIADVSDRARMSELPDEVVAAHGACNILVNNAGVTAAGRFEADDLDVLRWITDINVWGVVHGCHYFLPTLRKSDEAHIVNMSSMVAFVGLPQNAAYALSKGAVRSFTEALRGELAGSTIGVTAVFPGSIRTNIMHAARGAESERLSAMASSRLAPLILRPPSTVAKGVVRGIEHNRARVVVGLDARLLDITARLVPGRTGLMGRVLDKLT</sequence>
<dbReference type="PANTHER" id="PTHR43391">
    <property type="entry name" value="RETINOL DEHYDROGENASE-RELATED"/>
    <property type="match status" value="1"/>
</dbReference>
<keyword evidence="2" id="KW-0560">Oxidoreductase</keyword>
<reference evidence="5 6" key="1">
    <citation type="journal article" date="2013" name="ISME J.">
        <title>Metabolic model for the filamentous 'Candidatus Microthrix parvicella' based on genomic and metagenomic analyses.</title>
        <authorList>
            <person name="Jon McIlroy S."/>
            <person name="Kristiansen R."/>
            <person name="Albertsen M."/>
            <person name="Michael Karst S."/>
            <person name="Rossetti S."/>
            <person name="Lund Nielsen J."/>
            <person name="Tandoi V."/>
            <person name="James Seviour R."/>
            <person name="Nielsen P.H."/>
        </authorList>
    </citation>
    <scope>NUCLEOTIDE SEQUENCE [LARGE SCALE GENOMIC DNA]</scope>
    <source>
        <strain evidence="5 6">RN1</strain>
    </source>
</reference>
<dbReference type="eggNOG" id="COG4221">
    <property type="taxonomic scope" value="Bacteria"/>
</dbReference>
<evidence type="ECO:0000256" key="3">
    <source>
        <dbReference type="RuleBase" id="RU000363"/>
    </source>
</evidence>
<dbReference type="SMART" id="SM00822">
    <property type="entry name" value="PKS_KR"/>
    <property type="match status" value="1"/>
</dbReference>
<evidence type="ECO:0000259" key="4">
    <source>
        <dbReference type="SMART" id="SM00822"/>
    </source>
</evidence>
<comment type="caution">
    <text evidence="5">The sequence shown here is derived from an EMBL/GenBank/DDBJ whole genome shotgun (WGS) entry which is preliminary data.</text>
</comment>
<dbReference type="PRINTS" id="PR00081">
    <property type="entry name" value="GDHRDH"/>
</dbReference>
<accession>R4YZW4</accession>
<dbReference type="InterPro" id="IPR036291">
    <property type="entry name" value="NAD(P)-bd_dom_sf"/>
</dbReference>
<keyword evidence="6" id="KW-1185">Reference proteome</keyword>
<dbReference type="SUPFAM" id="SSF51735">
    <property type="entry name" value="NAD(P)-binding Rossmann-fold domains"/>
    <property type="match status" value="1"/>
</dbReference>
<name>R4YZW4_9ACTN</name>
<comment type="similarity">
    <text evidence="1 3">Belongs to the short-chain dehydrogenases/reductases (SDR) family.</text>
</comment>
<dbReference type="Gene3D" id="3.40.50.720">
    <property type="entry name" value="NAD(P)-binding Rossmann-like Domain"/>
    <property type="match status" value="1"/>
</dbReference>
<dbReference type="FunFam" id="3.40.50.720:FF:000084">
    <property type="entry name" value="Short-chain dehydrogenase reductase"/>
    <property type="match status" value="1"/>
</dbReference>
<gene>
    <name evidence="5" type="ORF">BN381_10138</name>
</gene>
<evidence type="ECO:0000256" key="1">
    <source>
        <dbReference type="ARBA" id="ARBA00006484"/>
    </source>
</evidence>
<dbReference type="PRINTS" id="PR00080">
    <property type="entry name" value="SDRFAMILY"/>
</dbReference>
<dbReference type="PANTHER" id="PTHR43391:SF82">
    <property type="entry name" value="OXIDOREDUCTASE SADH-RELATED"/>
    <property type="match status" value="1"/>
</dbReference>
<dbReference type="AlphaFoldDB" id="R4YZW4"/>
<evidence type="ECO:0000313" key="5">
    <source>
        <dbReference type="EMBL" id="CCM61907.1"/>
    </source>
</evidence>
<dbReference type="STRING" id="1229780.BN381_10138"/>
<dbReference type="HOGENOM" id="CLU_010194_2_1_11"/>